<dbReference type="EMBL" id="JACAGC010000021">
    <property type="protein sequence ID" value="KAF6293208.1"/>
    <property type="molecule type" value="Genomic_DNA"/>
</dbReference>
<reference evidence="1 2" key="1">
    <citation type="journal article" date="2020" name="Nature">
        <title>Six reference-quality genomes reveal evolution of bat adaptations.</title>
        <authorList>
            <person name="Jebb D."/>
            <person name="Huang Z."/>
            <person name="Pippel M."/>
            <person name="Hughes G.M."/>
            <person name="Lavrichenko K."/>
            <person name="Devanna P."/>
            <person name="Winkler S."/>
            <person name="Jermiin L.S."/>
            <person name="Skirmuntt E.C."/>
            <person name="Katzourakis A."/>
            <person name="Burkitt-Gray L."/>
            <person name="Ray D.A."/>
            <person name="Sullivan K.A.M."/>
            <person name="Roscito J.G."/>
            <person name="Kirilenko B.M."/>
            <person name="Davalos L.M."/>
            <person name="Corthals A.P."/>
            <person name="Power M.L."/>
            <person name="Jones G."/>
            <person name="Ransome R.D."/>
            <person name="Dechmann D.K.N."/>
            <person name="Locatelli A.G."/>
            <person name="Puechmaille S.J."/>
            <person name="Fedrigo O."/>
            <person name="Jarvis E.D."/>
            <person name="Hiller M."/>
            <person name="Vernes S.C."/>
            <person name="Myers E.W."/>
            <person name="Teeling E.C."/>
        </authorList>
    </citation>
    <scope>NUCLEOTIDE SEQUENCE [LARGE SCALE GENOMIC DNA]</scope>
    <source>
        <strain evidence="1">MRhiFer1</strain>
        <tissue evidence="1">Lung</tissue>
    </source>
</reference>
<protein>
    <submittedName>
        <fullName evidence="1">Uncharacterized protein</fullName>
    </submittedName>
</protein>
<organism evidence="1 2">
    <name type="scientific">Rhinolophus ferrumequinum</name>
    <name type="common">Greater horseshoe bat</name>
    <dbReference type="NCBI Taxonomy" id="59479"/>
    <lineage>
        <taxon>Eukaryota</taxon>
        <taxon>Metazoa</taxon>
        <taxon>Chordata</taxon>
        <taxon>Craniata</taxon>
        <taxon>Vertebrata</taxon>
        <taxon>Euteleostomi</taxon>
        <taxon>Mammalia</taxon>
        <taxon>Eutheria</taxon>
        <taxon>Laurasiatheria</taxon>
        <taxon>Chiroptera</taxon>
        <taxon>Yinpterochiroptera</taxon>
        <taxon>Rhinolophoidea</taxon>
        <taxon>Rhinolophidae</taxon>
        <taxon>Rhinolophinae</taxon>
        <taxon>Rhinolophus</taxon>
    </lineage>
</organism>
<comment type="caution">
    <text evidence="1">The sequence shown here is derived from an EMBL/GenBank/DDBJ whole genome shotgun (WGS) entry which is preliminary data.</text>
</comment>
<evidence type="ECO:0000313" key="2">
    <source>
        <dbReference type="Proteomes" id="UP000585614"/>
    </source>
</evidence>
<evidence type="ECO:0000313" key="1">
    <source>
        <dbReference type="EMBL" id="KAF6293208.1"/>
    </source>
</evidence>
<dbReference type="Proteomes" id="UP000585614">
    <property type="component" value="Unassembled WGS sequence"/>
</dbReference>
<sequence>MSNLWKERYLSLLSTVRSTGKDRPRRSFEWEKQEKAALPGCLRSQQDACPHVLSQLWSSSCDSNPCALAPWSHMADGTCDTFSVGRNWISGDVCTPAAGWAIITALSPQKQHRGGGCLACSRASCSLWPRSPPHFLGPLLMVHATTAPMVLHVHEAQPTRHQRN</sequence>
<name>A0A7J7SXP2_RHIFE</name>
<accession>A0A7J7SXP2</accession>
<proteinExistence type="predicted"/>
<dbReference type="AlphaFoldDB" id="A0A7J7SXP2"/>
<gene>
    <name evidence="1" type="ORF">mRhiFer1_009095</name>
</gene>